<keyword evidence="1" id="KW-0812">Transmembrane</keyword>
<reference evidence="2" key="2">
    <citation type="submission" date="2020-11" db="EMBL/GenBank/DDBJ databases">
        <authorList>
            <person name="McCartney M.A."/>
            <person name="Auch B."/>
            <person name="Kono T."/>
            <person name="Mallez S."/>
            <person name="Becker A."/>
            <person name="Gohl D.M."/>
            <person name="Silverstein K.A.T."/>
            <person name="Koren S."/>
            <person name="Bechman K.B."/>
            <person name="Herman A."/>
            <person name="Abrahante J.E."/>
            <person name="Garbe J."/>
        </authorList>
    </citation>
    <scope>NUCLEOTIDE SEQUENCE</scope>
    <source>
        <strain evidence="2">Duluth1</strain>
        <tissue evidence="2">Whole animal</tissue>
    </source>
</reference>
<proteinExistence type="predicted"/>
<evidence type="ECO:0000256" key="1">
    <source>
        <dbReference type="SAM" id="Phobius"/>
    </source>
</evidence>
<name>A0A9D4R457_DREPO</name>
<accession>A0A9D4R457</accession>
<organism evidence="2 3">
    <name type="scientific">Dreissena polymorpha</name>
    <name type="common">Zebra mussel</name>
    <name type="synonym">Mytilus polymorpha</name>
    <dbReference type="NCBI Taxonomy" id="45954"/>
    <lineage>
        <taxon>Eukaryota</taxon>
        <taxon>Metazoa</taxon>
        <taxon>Spiralia</taxon>
        <taxon>Lophotrochozoa</taxon>
        <taxon>Mollusca</taxon>
        <taxon>Bivalvia</taxon>
        <taxon>Autobranchia</taxon>
        <taxon>Heteroconchia</taxon>
        <taxon>Euheterodonta</taxon>
        <taxon>Imparidentia</taxon>
        <taxon>Neoheterodontei</taxon>
        <taxon>Myida</taxon>
        <taxon>Dreissenoidea</taxon>
        <taxon>Dreissenidae</taxon>
        <taxon>Dreissena</taxon>
    </lineage>
</organism>
<feature type="transmembrane region" description="Helical" evidence="1">
    <location>
        <begin position="25"/>
        <end position="46"/>
    </location>
</feature>
<evidence type="ECO:0000313" key="3">
    <source>
        <dbReference type="Proteomes" id="UP000828390"/>
    </source>
</evidence>
<dbReference type="Proteomes" id="UP000828390">
    <property type="component" value="Unassembled WGS sequence"/>
</dbReference>
<protein>
    <submittedName>
        <fullName evidence="2">Uncharacterized protein</fullName>
    </submittedName>
</protein>
<sequence length="66" mass="7152">MIIIASALPKPQSTPTITNSKMFKYSIFTSGICYSATAIGVACGFFSGSQFMQKWFVAFDKVAVDT</sequence>
<gene>
    <name evidence="2" type="ORF">DPMN_096988</name>
</gene>
<reference evidence="2" key="1">
    <citation type="journal article" date="2019" name="bioRxiv">
        <title>The Genome of the Zebra Mussel, Dreissena polymorpha: A Resource for Invasive Species Research.</title>
        <authorList>
            <person name="McCartney M.A."/>
            <person name="Auch B."/>
            <person name="Kono T."/>
            <person name="Mallez S."/>
            <person name="Zhang Y."/>
            <person name="Obille A."/>
            <person name="Becker A."/>
            <person name="Abrahante J.E."/>
            <person name="Garbe J."/>
            <person name="Badalamenti J.P."/>
            <person name="Herman A."/>
            <person name="Mangelson H."/>
            <person name="Liachko I."/>
            <person name="Sullivan S."/>
            <person name="Sone E.D."/>
            <person name="Koren S."/>
            <person name="Silverstein K.A.T."/>
            <person name="Beckman K.B."/>
            <person name="Gohl D.M."/>
        </authorList>
    </citation>
    <scope>NUCLEOTIDE SEQUENCE</scope>
    <source>
        <strain evidence="2">Duluth1</strain>
        <tissue evidence="2">Whole animal</tissue>
    </source>
</reference>
<keyword evidence="1" id="KW-0472">Membrane</keyword>
<evidence type="ECO:0000313" key="2">
    <source>
        <dbReference type="EMBL" id="KAH3854446.1"/>
    </source>
</evidence>
<dbReference type="AlphaFoldDB" id="A0A9D4R457"/>
<comment type="caution">
    <text evidence="2">The sequence shown here is derived from an EMBL/GenBank/DDBJ whole genome shotgun (WGS) entry which is preliminary data.</text>
</comment>
<dbReference type="EMBL" id="JAIWYP010000003">
    <property type="protein sequence ID" value="KAH3854446.1"/>
    <property type="molecule type" value="Genomic_DNA"/>
</dbReference>
<keyword evidence="3" id="KW-1185">Reference proteome</keyword>
<keyword evidence="1" id="KW-1133">Transmembrane helix</keyword>